<sequence>MPAPHGQVPLPRAVDGHVNQTGRARCQRWQVPGHLRRELPLPNRQRRYRLGQSVMPQRLDLDLPVEADTMPICAKATPAPSRTVMRLFNDASAIAAPPVQASDETFHSRVVIEARASPATFSRTFIAASKRRAKTRIALAADAAPVAEARIVQIMRASANPAIGRGGLSPETSLASQRTPKNRAPAAGLRGNPYPEIDPV</sequence>
<evidence type="ECO:0000256" key="1">
    <source>
        <dbReference type="SAM" id="MobiDB-lite"/>
    </source>
</evidence>
<name>A0A917NYC3_9PROT</name>
<reference evidence="2" key="1">
    <citation type="journal article" date="2014" name="Int. J. Syst. Evol. Microbiol.">
        <title>Complete genome sequence of Corynebacterium casei LMG S-19264T (=DSM 44701T), isolated from a smear-ripened cheese.</title>
        <authorList>
            <consortium name="US DOE Joint Genome Institute (JGI-PGF)"/>
            <person name="Walter F."/>
            <person name="Albersmeier A."/>
            <person name="Kalinowski J."/>
            <person name="Ruckert C."/>
        </authorList>
    </citation>
    <scope>NUCLEOTIDE SEQUENCE</scope>
    <source>
        <strain evidence="2">CGMCC 1.3617</strain>
    </source>
</reference>
<gene>
    <name evidence="2" type="ORF">GCM10011320_56010</name>
</gene>
<feature type="region of interest" description="Disordered" evidence="1">
    <location>
        <begin position="162"/>
        <end position="200"/>
    </location>
</feature>
<evidence type="ECO:0000313" key="3">
    <source>
        <dbReference type="Proteomes" id="UP000661507"/>
    </source>
</evidence>
<reference evidence="2" key="2">
    <citation type="submission" date="2020-09" db="EMBL/GenBank/DDBJ databases">
        <authorList>
            <person name="Sun Q."/>
            <person name="Zhou Y."/>
        </authorList>
    </citation>
    <scope>NUCLEOTIDE SEQUENCE</scope>
    <source>
        <strain evidence="2">CGMCC 1.3617</strain>
    </source>
</reference>
<evidence type="ECO:0000313" key="2">
    <source>
        <dbReference type="EMBL" id="GGJ41252.1"/>
    </source>
</evidence>
<dbReference type="Proteomes" id="UP000661507">
    <property type="component" value="Unassembled WGS sequence"/>
</dbReference>
<keyword evidence="3" id="KW-1185">Reference proteome</keyword>
<proteinExistence type="predicted"/>
<dbReference type="EMBL" id="BMKW01000020">
    <property type="protein sequence ID" value="GGJ41252.1"/>
    <property type="molecule type" value="Genomic_DNA"/>
</dbReference>
<organism evidence="2 3">
    <name type="scientific">Neoroseomonas lacus</name>
    <dbReference type="NCBI Taxonomy" id="287609"/>
    <lineage>
        <taxon>Bacteria</taxon>
        <taxon>Pseudomonadati</taxon>
        <taxon>Pseudomonadota</taxon>
        <taxon>Alphaproteobacteria</taxon>
        <taxon>Acetobacterales</taxon>
        <taxon>Acetobacteraceae</taxon>
        <taxon>Neoroseomonas</taxon>
    </lineage>
</organism>
<feature type="region of interest" description="Disordered" evidence="1">
    <location>
        <begin position="1"/>
        <end position="21"/>
    </location>
</feature>
<dbReference type="AlphaFoldDB" id="A0A917NYC3"/>
<comment type="caution">
    <text evidence="2">The sequence shown here is derived from an EMBL/GenBank/DDBJ whole genome shotgun (WGS) entry which is preliminary data.</text>
</comment>
<protein>
    <submittedName>
        <fullName evidence="2">Uncharacterized protein</fullName>
    </submittedName>
</protein>
<accession>A0A917NYC3</accession>
<feature type="compositionally biased region" description="Polar residues" evidence="1">
    <location>
        <begin position="170"/>
        <end position="179"/>
    </location>
</feature>